<keyword evidence="5 9" id="KW-0255">Endonuclease</keyword>
<feature type="binding site" evidence="9">
    <location>
        <position position="14"/>
    </location>
    <ligand>
        <name>Mg(2+)</name>
        <dbReference type="ChEBI" id="CHEBI:18420"/>
        <note>catalytic</note>
    </ligand>
</feature>
<sequence length="99" mass="11712">MKIMHLQHYLVCYDIADPRRLQRVFKASRKVGIAFQYSVVYLYCTDEKLDEFLLYISQLINPLEDDIRAYRISSVNHIKTLGEPLIPEGIHARWTVHFS</sequence>
<dbReference type="CDD" id="cd09725">
    <property type="entry name" value="Cas2_I_II_III"/>
    <property type="match status" value="1"/>
</dbReference>
<evidence type="ECO:0000256" key="9">
    <source>
        <dbReference type="HAMAP-Rule" id="MF_01471"/>
    </source>
</evidence>
<dbReference type="SUPFAM" id="SSF143430">
    <property type="entry name" value="TTP0101/SSO1404-like"/>
    <property type="match status" value="1"/>
</dbReference>
<dbReference type="GO" id="GO:0051607">
    <property type="term" value="P:defense response to virus"/>
    <property type="evidence" value="ECO:0007669"/>
    <property type="project" value="UniProtKB-UniRule"/>
</dbReference>
<name>A0A364NKF4_9GAMM</name>
<dbReference type="GO" id="GO:0004521">
    <property type="term" value="F:RNA endonuclease activity"/>
    <property type="evidence" value="ECO:0007669"/>
    <property type="project" value="InterPro"/>
</dbReference>
<evidence type="ECO:0000256" key="8">
    <source>
        <dbReference type="ARBA" id="ARBA00023118"/>
    </source>
</evidence>
<dbReference type="AlphaFoldDB" id="A0A364NKF4"/>
<dbReference type="OrthoDB" id="6006530at2"/>
<dbReference type="NCBIfam" id="TIGR01573">
    <property type="entry name" value="cas2"/>
    <property type="match status" value="1"/>
</dbReference>
<accession>A0A364NKF4</accession>
<proteinExistence type="inferred from homology"/>
<keyword evidence="11" id="KW-1185">Reference proteome</keyword>
<dbReference type="InterPro" id="IPR021127">
    <property type="entry name" value="CRISPR_associated_Cas2"/>
</dbReference>
<gene>
    <name evidence="9 10" type="primary">cas2</name>
    <name evidence="10" type="ORF">DN062_11455</name>
</gene>
<dbReference type="Proteomes" id="UP000250744">
    <property type="component" value="Unassembled WGS sequence"/>
</dbReference>
<dbReference type="GO" id="GO:0016787">
    <property type="term" value="F:hydrolase activity"/>
    <property type="evidence" value="ECO:0007669"/>
    <property type="project" value="UniProtKB-KW"/>
</dbReference>
<dbReference type="HAMAP" id="MF_01471">
    <property type="entry name" value="Cas2"/>
    <property type="match status" value="1"/>
</dbReference>
<dbReference type="InterPro" id="IPR019199">
    <property type="entry name" value="Virulence_VapD/CRISPR_Cas2"/>
</dbReference>
<evidence type="ECO:0000256" key="2">
    <source>
        <dbReference type="ARBA" id="ARBA00009959"/>
    </source>
</evidence>
<evidence type="ECO:0000256" key="1">
    <source>
        <dbReference type="ARBA" id="ARBA00001946"/>
    </source>
</evidence>
<comment type="cofactor">
    <cofactor evidence="1 9">
        <name>Mg(2+)</name>
        <dbReference type="ChEBI" id="CHEBI:18420"/>
    </cofactor>
</comment>
<dbReference type="PANTHER" id="PTHR34405">
    <property type="entry name" value="CRISPR-ASSOCIATED ENDORIBONUCLEASE CAS2"/>
    <property type="match status" value="1"/>
</dbReference>
<comment type="caution">
    <text evidence="10">The sequence shown here is derived from an EMBL/GenBank/DDBJ whole genome shotgun (WGS) entry which is preliminary data.</text>
</comment>
<dbReference type="EC" id="3.1.-.-" evidence="9"/>
<protein>
    <recommendedName>
        <fullName evidence="9">CRISPR-associated endoribonuclease Cas2</fullName>
        <ecNumber evidence="9">3.1.-.-</ecNumber>
    </recommendedName>
</protein>
<keyword evidence="6 9" id="KW-0378">Hydrolase</keyword>
<evidence type="ECO:0000313" key="11">
    <source>
        <dbReference type="Proteomes" id="UP000250744"/>
    </source>
</evidence>
<evidence type="ECO:0000256" key="3">
    <source>
        <dbReference type="ARBA" id="ARBA00022722"/>
    </source>
</evidence>
<keyword evidence="8 9" id="KW-0051">Antiviral defense</keyword>
<dbReference type="PANTHER" id="PTHR34405:SF3">
    <property type="entry name" value="CRISPR-ASSOCIATED ENDORIBONUCLEASE CAS2 3"/>
    <property type="match status" value="1"/>
</dbReference>
<reference evidence="10 11" key="1">
    <citation type="submission" date="2018-06" db="EMBL/GenBank/DDBJ databases">
        <title>Nitrincola tibetense sp. nov., isolated from Lake XuguoCo on Tibetan Plateau.</title>
        <authorList>
            <person name="Xing P."/>
        </authorList>
    </citation>
    <scope>NUCLEOTIDE SEQUENCE [LARGE SCALE GENOMIC DNA]</scope>
    <source>
        <strain evidence="11">xg18</strain>
    </source>
</reference>
<dbReference type="Pfam" id="PF09827">
    <property type="entry name" value="CRISPR_Cas2"/>
    <property type="match status" value="1"/>
</dbReference>
<dbReference type="EMBL" id="QKRX01000008">
    <property type="protein sequence ID" value="RAU17618.1"/>
    <property type="molecule type" value="Genomic_DNA"/>
</dbReference>
<comment type="similarity">
    <text evidence="2 9">Belongs to the CRISPR-associated endoribonuclease Cas2 protein family.</text>
</comment>
<comment type="subunit">
    <text evidence="9">Homodimer, forms a heterotetramer with a Cas1 homodimer.</text>
</comment>
<dbReference type="GO" id="GO:0046872">
    <property type="term" value="F:metal ion binding"/>
    <property type="evidence" value="ECO:0007669"/>
    <property type="project" value="UniProtKB-UniRule"/>
</dbReference>
<evidence type="ECO:0000256" key="4">
    <source>
        <dbReference type="ARBA" id="ARBA00022723"/>
    </source>
</evidence>
<evidence type="ECO:0000313" key="10">
    <source>
        <dbReference type="EMBL" id="RAU17618.1"/>
    </source>
</evidence>
<dbReference type="GO" id="GO:0043571">
    <property type="term" value="P:maintenance of CRISPR repeat elements"/>
    <property type="evidence" value="ECO:0007669"/>
    <property type="project" value="UniProtKB-UniRule"/>
</dbReference>
<dbReference type="Gene3D" id="3.30.70.240">
    <property type="match status" value="1"/>
</dbReference>
<keyword evidence="4 9" id="KW-0479">Metal-binding</keyword>
<keyword evidence="7 9" id="KW-0460">Magnesium</keyword>
<evidence type="ECO:0000256" key="6">
    <source>
        <dbReference type="ARBA" id="ARBA00022801"/>
    </source>
</evidence>
<evidence type="ECO:0000256" key="7">
    <source>
        <dbReference type="ARBA" id="ARBA00022842"/>
    </source>
</evidence>
<organism evidence="10 11">
    <name type="scientific">Nitrincola tibetensis</name>
    <dbReference type="NCBI Taxonomy" id="2219697"/>
    <lineage>
        <taxon>Bacteria</taxon>
        <taxon>Pseudomonadati</taxon>
        <taxon>Pseudomonadota</taxon>
        <taxon>Gammaproteobacteria</taxon>
        <taxon>Oceanospirillales</taxon>
        <taxon>Oceanospirillaceae</taxon>
        <taxon>Nitrincola</taxon>
    </lineage>
</organism>
<comment type="function">
    <text evidence="9">CRISPR (clustered regularly interspaced short palindromic repeat), is an adaptive immune system that provides protection against mobile genetic elements (viruses, transposable elements and conjugative plasmids). CRISPR clusters contain sequences complementary to antecedent mobile elements and target invading nucleic acids. CRISPR clusters are transcribed and processed into CRISPR RNA (crRNA). Functions as a ssRNA-specific endoribonuclease. Involved in the integration of spacer DNA into the CRISPR cassette.</text>
</comment>
<evidence type="ECO:0000256" key="5">
    <source>
        <dbReference type="ARBA" id="ARBA00022759"/>
    </source>
</evidence>
<keyword evidence="3 9" id="KW-0540">Nuclease</keyword>